<feature type="region of interest" description="Disordered" evidence="1">
    <location>
        <begin position="29"/>
        <end position="51"/>
    </location>
</feature>
<dbReference type="PROSITE" id="PS51257">
    <property type="entry name" value="PROKAR_LIPOPROTEIN"/>
    <property type="match status" value="1"/>
</dbReference>
<accession>A0AAN6TUX4</accession>
<comment type="caution">
    <text evidence="2">The sequence shown here is derived from an EMBL/GenBank/DDBJ whole genome shotgun (WGS) entry which is preliminary data.</text>
</comment>
<dbReference type="Proteomes" id="UP001302602">
    <property type="component" value="Unassembled WGS sequence"/>
</dbReference>
<organism evidence="2 3">
    <name type="scientific">Parathielavia appendiculata</name>
    <dbReference type="NCBI Taxonomy" id="2587402"/>
    <lineage>
        <taxon>Eukaryota</taxon>
        <taxon>Fungi</taxon>
        <taxon>Dikarya</taxon>
        <taxon>Ascomycota</taxon>
        <taxon>Pezizomycotina</taxon>
        <taxon>Sordariomycetes</taxon>
        <taxon>Sordariomycetidae</taxon>
        <taxon>Sordariales</taxon>
        <taxon>Chaetomiaceae</taxon>
        <taxon>Parathielavia</taxon>
    </lineage>
</organism>
<proteinExistence type="predicted"/>
<gene>
    <name evidence="2" type="ORF">N657DRAFT_648501</name>
</gene>
<dbReference type="GeneID" id="87830297"/>
<feature type="compositionally biased region" description="Polar residues" evidence="1">
    <location>
        <begin position="38"/>
        <end position="51"/>
    </location>
</feature>
<dbReference type="RefSeq" id="XP_062644899.1">
    <property type="nucleotide sequence ID" value="XM_062793528.1"/>
</dbReference>
<evidence type="ECO:0000256" key="1">
    <source>
        <dbReference type="SAM" id="MobiDB-lite"/>
    </source>
</evidence>
<evidence type="ECO:0000313" key="3">
    <source>
        <dbReference type="Proteomes" id="UP001302602"/>
    </source>
</evidence>
<dbReference type="AlphaFoldDB" id="A0AAN6TUX4"/>
<keyword evidence="3" id="KW-1185">Reference proteome</keyword>
<protein>
    <submittedName>
        <fullName evidence="2">Uncharacterized protein</fullName>
    </submittedName>
</protein>
<name>A0AAN6TUX4_9PEZI</name>
<sequence>MQKQGVLHETAGDPLMCPICPFPGLTACKTQQRHRSPRQTQDDTIGGTSSR</sequence>
<reference evidence="2" key="2">
    <citation type="submission" date="2023-05" db="EMBL/GenBank/DDBJ databases">
        <authorList>
            <consortium name="Lawrence Berkeley National Laboratory"/>
            <person name="Steindorff A."/>
            <person name="Hensen N."/>
            <person name="Bonometti L."/>
            <person name="Westerberg I."/>
            <person name="Brannstrom I.O."/>
            <person name="Guillou S."/>
            <person name="Cros-Aarteil S."/>
            <person name="Calhoun S."/>
            <person name="Haridas S."/>
            <person name="Kuo A."/>
            <person name="Mondo S."/>
            <person name="Pangilinan J."/>
            <person name="Riley R."/>
            <person name="Labutti K."/>
            <person name="Andreopoulos B."/>
            <person name="Lipzen A."/>
            <person name="Chen C."/>
            <person name="Yanf M."/>
            <person name="Daum C."/>
            <person name="Ng V."/>
            <person name="Clum A."/>
            <person name="Ohm R."/>
            <person name="Martin F."/>
            <person name="Silar P."/>
            <person name="Natvig D."/>
            <person name="Lalanne C."/>
            <person name="Gautier V."/>
            <person name="Ament-Velasquez S.L."/>
            <person name="Kruys A."/>
            <person name="Hutchinson M.I."/>
            <person name="Powell A.J."/>
            <person name="Barry K."/>
            <person name="Miller A.N."/>
            <person name="Grigoriev I.V."/>
            <person name="Debuchy R."/>
            <person name="Gladieux P."/>
            <person name="Thoren M.H."/>
            <person name="Johannesson H."/>
        </authorList>
    </citation>
    <scope>NUCLEOTIDE SEQUENCE</scope>
    <source>
        <strain evidence="2">CBS 731.68</strain>
    </source>
</reference>
<dbReference type="EMBL" id="MU853235">
    <property type="protein sequence ID" value="KAK4121128.1"/>
    <property type="molecule type" value="Genomic_DNA"/>
</dbReference>
<evidence type="ECO:0000313" key="2">
    <source>
        <dbReference type="EMBL" id="KAK4121128.1"/>
    </source>
</evidence>
<reference evidence="2" key="1">
    <citation type="journal article" date="2023" name="Mol. Phylogenet. Evol.">
        <title>Genome-scale phylogeny and comparative genomics of the fungal order Sordariales.</title>
        <authorList>
            <person name="Hensen N."/>
            <person name="Bonometti L."/>
            <person name="Westerberg I."/>
            <person name="Brannstrom I.O."/>
            <person name="Guillou S."/>
            <person name="Cros-Aarteil S."/>
            <person name="Calhoun S."/>
            <person name="Haridas S."/>
            <person name="Kuo A."/>
            <person name="Mondo S."/>
            <person name="Pangilinan J."/>
            <person name="Riley R."/>
            <person name="LaButti K."/>
            <person name="Andreopoulos B."/>
            <person name="Lipzen A."/>
            <person name="Chen C."/>
            <person name="Yan M."/>
            <person name="Daum C."/>
            <person name="Ng V."/>
            <person name="Clum A."/>
            <person name="Steindorff A."/>
            <person name="Ohm R.A."/>
            <person name="Martin F."/>
            <person name="Silar P."/>
            <person name="Natvig D.O."/>
            <person name="Lalanne C."/>
            <person name="Gautier V."/>
            <person name="Ament-Velasquez S.L."/>
            <person name="Kruys A."/>
            <person name="Hutchinson M.I."/>
            <person name="Powell A.J."/>
            <person name="Barry K."/>
            <person name="Miller A.N."/>
            <person name="Grigoriev I.V."/>
            <person name="Debuchy R."/>
            <person name="Gladieux P."/>
            <person name="Hiltunen Thoren M."/>
            <person name="Johannesson H."/>
        </authorList>
    </citation>
    <scope>NUCLEOTIDE SEQUENCE</scope>
    <source>
        <strain evidence="2">CBS 731.68</strain>
    </source>
</reference>